<dbReference type="FunFam" id="2.10.25.10:FF:000348">
    <property type="entry name" value="Crumbs 1, cell polarity complex component"/>
    <property type="match status" value="1"/>
</dbReference>
<dbReference type="STRING" id="8083.ENSXMAP00000002451"/>
<dbReference type="eggNOG" id="KOG1217">
    <property type="taxonomic scope" value="Eukaryota"/>
</dbReference>
<evidence type="ECO:0000256" key="5">
    <source>
        <dbReference type="ARBA" id="ARBA00022692"/>
    </source>
</evidence>
<feature type="disulfide bond" evidence="14">
    <location>
        <begin position="588"/>
        <end position="597"/>
    </location>
</feature>
<evidence type="ECO:0000256" key="9">
    <source>
        <dbReference type="ARBA" id="ARBA00023136"/>
    </source>
</evidence>
<dbReference type="GO" id="GO:0007163">
    <property type="term" value="P:establishment or maintenance of cell polarity"/>
    <property type="evidence" value="ECO:0007669"/>
    <property type="project" value="UniProtKB-ARBA"/>
</dbReference>
<keyword evidence="4 14" id="KW-0245">EGF-like domain</keyword>
<feature type="domain" description="Laminin G" evidence="18">
    <location>
        <begin position="604"/>
        <end position="777"/>
    </location>
</feature>
<dbReference type="GO" id="GO:0005509">
    <property type="term" value="F:calcium ion binding"/>
    <property type="evidence" value="ECO:0007669"/>
    <property type="project" value="InterPro"/>
</dbReference>
<dbReference type="GeneID" id="102222606"/>
<feature type="disulfide bond" evidence="14">
    <location>
        <begin position="274"/>
        <end position="283"/>
    </location>
</feature>
<dbReference type="PANTHER" id="PTHR12916">
    <property type="entry name" value="CYTOCHROME C OXIDASE POLYPEPTIDE VIC-2"/>
    <property type="match status" value="1"/>
</dbReference>
<dbReference type="PROSITE" id="PS01186">
    <property type="entry name" value="EGF_2"/>
    <property type="match status" value="9"/>
</dbReference>
<feature type="disulfide bond" evidence="14">
    <location>
        <begin position="139"/>
        <end position="148"/>
    </location>
</feature>
<evidence type="ECO:0000256" key="2">
    <source>
        <dbReference type="ARBA" id="ARBA00004316"/>
    </source>
</evidence>
<dbReference type="FunFam" id="2.60.120.200:FF:000081">
    <property type="entry name" value="Crumbs 1, cell polarity complex component"/>
    <property type="match status" value="1"/>
</dbReference>
<dbReference type="RefSeq" id="XP_023195714.1">
    <property type="nucleotide sequence ID" value="XM_023339946.1"/>
</dbReference>
<organism evidence="20 21">
    <name type="scientific">Xiphophorus maculatus</name>
    <name type="common">Southern platyfish</name>
    <name type="synonym">Platypoecilus maculatus</name>
    <dbReference type="NCBI Taxonomy" id="8083"/>
    <lineage>
        <taxon>Eukaryota</taxon>
        <taxon>Metazoa</taxon>
        <taxon>Chordata</taxon>
        <taxon>Craniata</taxon>
        <taxon>Vertebrata</taxon>
        <taxon>Euteleostomi</taxon>
        <taxon>Actinopterygii</taxon>
        <taxon>Neopterygii</taxon>
        <taxon>Teleostei</taxon>
        <taxon>Neoteleostei</taxon>
        <taxon>Acanthomorphata</taxon>
        <taxon>Ovalentaria</taxon>
        <taxon>Atherinomorphae</taxon>
        <taxon>Cyprinodontiformes</taxon>
        <taxon>Poeciliidae</taxon>
        <taxon>Poeciliinae</taxon>
        <taxon>Xiphophorus</taxon>
    </lineage>
</organism>
<dbReference type="PROSITE" id="PS00022">
    <property type="entry name" value="EGF_1"/>
    <property type="match status" value="13"/>
</dbReference>
<dbReference type="Pfam" id="PF00008">
    <property type="entry name" value="EGF"/>
    <property type="match status" value="10"/>
</dbReference>
<dbReference type="InterPro" id="IPR009030">
    <property type="entry name" value="Growth_fac_rcpt_cys_sf"/>
</dbReference>
<dbReference type="SUPFAM" id="SSF57196">
    <property type="entry name" value="EGF/Laminin"/>
    <property type="match status" value="10"/>
</dbReference>
<evidence type="ECO:0000313" key="21">
    <source>
        <dbReference type="Proteomes" id="UP000002852"/>
    </source>
</evidence>
<evidence type="ECO:0000256" key="7">
    <source>
        <dbReference type="ARBA" id="ARBA00022737"/>
    </source>
</evidence>
<dbReference type="RefSeq" id="XP_023195713.1">
    <property type="nucleotide sequence ID" value="XM_023339945.1"/>
</dbReference>
<dbReference type="FunFam" id="2.10.25.10:FF:000898">
    <property type="entry name" value="Crumbs family member 1, photoreceptor morphogenesis associated"/>
    <property type="match status" value="1"/>
</dbReference>
<keyword evidence="6 17" id="KW-0732">Signal</keyword>
<dbReference type="InterPro" id="IPR013320">
    <property type="entry name" value="ConA-like_dom_sf"/>
</dbReference>
<dbReference type="GO" id="GO:0042995">
    <property type="term" value="C:cell projection"/>
    <property type="evidence" value="ECO:0007669"/>
    <property type="project" value="UniProtKB-SubCell"/>
</dbReference>
<feature type="disulfide bond" evidence="14">
    <location>
        <begin position="1151"/>
        <end position="1160"/>
    </location>
</feature>
<evidence type="ECO:0000256" key="4">
    <source>
        <dbReference type="ARBA" id="ARBA00022536"/>
    </source>
</evidence>
<feature type="disulfide bond" evidence="14">
    <location>
        <begin position="805"/>
        <end position="814"/>
    </location>
</feature>
<dbReference type="FunFam" id="2.60.120.200:FF:000055">
    <property type="entry name" value="Crumbs cell polarity complex component 1"/>
    <property type="match status" value="1"/>
</dbReference>
<evidence type="ECO:0000256" key="15">
    <source>
        <dbReference type="SAM" id="MobiDB-lite"/>
    </source>
</evidence>
<dbReference type="Pfam" id="PF02210">
    <property type="entry name" value="Laminin_G_2"/>
    <property type="match status" value="3"/>
</dbReference>
<reference evidence="21" key="1">
    <citation type="submission" date="2012-01" db="EMBL/GenBank/DDBJ databases">
        <authorList>
            <person name="Walter R."/>
            <person name="Schartl M."/>
            <person name="Warren W."/>
        </authorList>
    </citation>
    <scope>NUCLEOTIDE SEQUENCE [LARGE SCALE GENOMIC DNA]</scope>
    <source>
        <strain evidence="21">JP 163 A</strain>
    </source>
</reference>
<feature type="domain" description="EGF-like" evidence="19">
    <location>
        <begin position="113"/>
        <end position="149"/>
    </location>
</feature>
<feature type="domain" description="EGF-like" evidence="19">
    <location>
        <begin position="190"/>
        <end position="226"/>
    </location>
</feature>
<feature type="domain" description="EGF-like" evidence="19">
    <location>
        <begin position="779"/>
        <end position="815"/>
    </location>
</feature>
<feature type="transmembrane region" description="Helical" evidence="16">
    <location>
        <begin position="1269"/>
        <end position="1293"/>
    </location>
</feature>
<feature type="domain" description="EGF-like" evidence="19">
    <location>
        <begin position="151"/>
        <end position="188"/>
    </location>
</feature>
<dbReference type="FunFam" id="2.10.25.10:FF:000123">
    <property type="entry name" value="Crumbs homolog 1 (Drosophila)"/>
    <property type="match status" value="2"/>
</dbReference>
<feature type="disulfide bond" evidence="14">
    <location>
        <begin position="360"/>
        <end position="369"/>
    </location>
</feature>
<evidence type="ECO:0000256" key="3">
    <source>
        <dbReference type="ARBA" id="ARBA00022475"/>
    </source>
</evidence>
<dbReference type="Proteomes" id="UP000002852">
    <property type="component" value="Unassembled WGS sequence"/>
</dbReference>
<feature type="domain" description="Laminin G" evidence="18">
    <location>
        <begin position="372"/>
        <end position="560"/>
    </location>
</feature>
<dbReference type="GeneTree" id="ENSGT00940000155152"/>
<dbReference type="GO" id="GO:0048731">
    <property type="term" value="P:system development"/>
    <property type="evidence" value="ECO:0007669"/>
    <property type="project" value="UniProtKB-ARBA"/>
</dbReference>
<dbReference type="Gene3D" id="2.60.120.200">
    <property type="match status" value="3"/>
</dbReference>
<comment type="similarity">
    <text evidence="13">Belongs to the Crumbs protein family.</text>
</comment>
<dbReference type="PROSITE" id="PS50025">
    <property type="entry name" value="LAM_G_DOMAIN"/>
    <property type="match status" value="3"/>
</dbReference>
<dbReference type="InterPro" id="IPR018097">
    <property type="entry name" value="EGF_Ca-bd_CS"/>
</dbReference>
<dbReference type="GO" id="GO:0032991">
    <property type="term" value="C:protein-containing complex"/>
    <property type="evidence" value="ECO:0007669"/>
    <property type="project" value="UniProtKB-ARBA"/>
</dbReference>
<dbReference type="PRINTS" id="PR00010">
    <property type="entry name" value="EGFBLOOD"/>
</dbReference>
<keyword evidence="5 16" id="KW-0812">Transmembrane</keyword>
<feature type="disulfide bond" evidence="14">
    <location>
        <begin position="1209"/>
        <end position="1218"/>
    </location>
</feature>
<evidence type="ECO:0000256" key="6">
    <source>
        <dbReference type="ARBA" id="ARBA00022729"/>
    </source>
</evidence>
<feature type="region of interest" description="Disordered" evidence="15">
    <location>
        <begin position="1302"/>
        <end position="1325"/>
    </location>
</feature>
<dbReference type="SUPFAM" id="SSF57184">
    <property type="entry name" value="Growth factor receptor domain"/>
    <property type="match status" value="1"/>
</dbReference>
<name>M3ZJQ9_XIPMA</name>
<keyword evidence="10 14" id="KW-1015">Disulfide bond</keyword>
<feature type="domain" description="Laminin G" evidence="18">
    <location>
        <begin position="844"/>
        <end position="1048"/>
    </location>
</feature>
<accession>M3ZJQ9</accession>
<dbReference type="SMART" id="SM00181">
    <property type="entry name" value="EGF"/>
    <property type="match status" value="15"/>
</dbReference>
<evidence type="ECO:0000259" key="18">
    <source>
        <dbReference type="PROSITE" id="PS50025"/>
    </source>
</evidence>
<feature type="domain" description="EGF-like" evidence="19">
    <location>
        <begin position="75"/>
        <end position="111"/>
    </location>
</feature>
<dbReference type="Gene3D" id="2.10.25.10">
    <property type="entry name" value="Laminin"/>
    <property type="match status" value="15"/>
</dbReference>
<dbReference type="SMART" id="SM00179">
    <property type="entry name" value="EGF_CA"/>
    <property type="match status" value="13"/>
</dbReference>
<dbReference type="GO" id="GO:0016324">
    <property type="term" value="C:apical plasma membrane"/>
    <property type="evidence" value="ECO:0007669"/>
    <property type="project" value="UniProtKB-SubCell"/>
</dbReference>
<feature type="disulfide bond" evidence="14">
    <location>
        <begin position="216"/>
        <end position="225"/>
    </location>
</feature>
<feature type="domain" description="EGF-like" evidence="19">
    <location>
        <begin position="1050"/>
        <end position="1086"/>
    </location>
</feature>
<dbReference type="PROSITE" id="PS00010">
    <property type="entry name" value="ASX_HYDROXYL"/>
    <property type="match status" value="7"/>
</dbReference>
<evidence type="ECO:0000256" key="14">
    <source>
        <dbReference type="PROSITE-ProRule" id="PRU00076"/>
    </source>
</evidence>
<evidence type="ECO:0000259" key="19">
    <source>
        <dbReference type="PROSITE" id="PS50026"/>
    </source>
</evidence>
<feature type="disulfide bond" evidence="14">
    <location>
        <begin position="1247"/>
        <end position="1256"/>
    </location>
</feature>
<dbReference type="Ensembl" id="ENSXMAT00000002456.2">
    <property type="protein sequence ID" value="ENSXMAP00000002451.2"/>
    <property type="gene ID" value="ENSXMAG00000002447.2"/>
</dbReference>
<comment type="caution">
    <text evidence="14">Lacks conserved residue(s) required for the propagation of feature annotation.</text>
</comment>
<sequence length="1338" mass="146843">MKMHFTRCGNFDILTWIVFSFSQLLLDGASPDKLSQTPDPCLQNLCQNQAICRTRGNGYSCFCVPGFQGAHCQIDVNECASQPCRNGATCVDGVGRFSCLCPPGFTGTICELQVDQCQSQPCLHRGTCVNHATGFRCICHVGFQGDQCEINTDDCQEQPCQNGALCVDGVNEYSCDCSHTAFTGPHCETLLPQCNSDPCFNSAICKDNQGNYTCECWPGFEGRNCEIDTTECSSSPCMNRGRCLERSWQALYGSEPLLPERYDHRYAAGYICICPPGTAGFHCQEVVNQCESSPCQNGGRCESLDGGFTCQCLKQARDGVLYGGTNCDVKLVGCEGHECQNGASCSPFLLDGTDGYTCSCTPGYTGPLCNTPTTFSFERRGYLLLHNPLVNADLTTNITLSFKTVLPSALLFQRNIRGMTLQLQLDRGQLFLMLWSEKSVGSDGEIHTLELPHNVMDGEWHTVEVVLTNEILSLRLFDDAGRYGRQLYHTVTPVQTNLTELETSPQDTFIGGGLKNPHWFSRHFSLPVFIGCMRDVFVDWQLVVPEEWLSDSAVNVSPGCSHRERCRDEPCQNGGRCENLWQSYQCQCTRPYEGHDCEEEHVTARFGNEDSHSFAAFAIHDDLGQNLSVSLFLRTRRRNGLLLVLSNSSSSPYLHMWLEGGRVKVRLRNSESVRAQRAIHDGEVHFVTVEVLDGRMSLYVAGQKQGDVEGRTVDVNAGDVVFVGGLPEKSSTSEFGGFFKGCIQDLRIGDTRLQFFGLDTSLTSYPLEQIENVIQGCPGDNACSRNPCLNGGICFSGWDDFTCTCPSSTAGRRCDEVKWCELSPCPTPAECKMVQQQQGYECYSNATFLNDSTVMTYRGNGHIFQNITSLSLNLRSRKRNAAILHAEKGSSFITVSVQDGLLFMELQSSSGGLSGSEEEKEEKREERVSTVSLSSRRSITDGEWHAVHLFMTAPWAPSSRWTLVLDDEIEEASLSKSQGSNLNFLREGVDIYLGGLAPFTGWSLAGCLGTVELGGIALPYFSSSEVNLPRLQIEQFIQKSPNPALPGCRGASVCEPSPCLNGGQCQDLFNTYNCTCAEGWAGRRCDVLIDTCASNPCLHGNCSINGLSYECTCEVGYTGVDCEEQVDVCKNHLCANGATCLHGPDKYACLCAENYTGPLCSERVEELPWYIVVRKIIPKLPVSVCGDEVRNYTCFNGGNCTDRELSCDCPAGFIGHRCEQDVDECKSNPCLNGGYCRNLVNRFVCVCDMSFAGDVCQTDTARAPHSSRVAAVLAPCLVCLAIAAMLGLALVAAKLHERRQTEGGFRPRRLQAPGGRNPPAELGNTSISTLAERVERLV</sequence>
<feature type="disulfide bond" evidence="14">
    <location>
        <begin position="1113"/>
        <end position="1122"/>
    </location>
</feature>
<dbReference type="HOGENOM" id="CLU_000827_2_2_1"/>
<dbReference type="SMART" id="SM00282">
    <property type="entry name" value="LamG"/>
    <property type="match status" value="3"/>
</dbReference>
<dbReference type="CDD" id="cd00054">
    <property type="entry name" value="EGF_CA"/>
    <property type="match status" value="11"/>
</dbReference>
<dbReference type="FunFam" id="2.10.25.10:FF:000208">
    <property type="entry name" value="Crumbs 2, cell polarity complex component"/>
    <property type="match status" value="1"/>
</dbReference>
<evidence type="ECO:0000313" key="20">
    <source>
        <dbReference type="Ensembl" id="ENSXMAP00000002451.2"/>
    </source>
</evidence>
<dbReference type="OMA" id="RDMFIML"/>
<dbReference type="FunFam" id="2.10.25.10:FF:000173">
    <property type="entry name" value="Neurogenic locus notch protein 2"/>
    <property type="match status" value="2"/>
</dbReference>
<dbReference type="SUPFAM" id="SSF49899">
    <property type="entry name" value="Concanavalin A-like lectins/glucanases"/>
    <property type="match status" value="3"/>
</dbReference>
<feature type="chain" id="PRO_5017297759" evidence="17">
    <location>
        <begin position="29"/>
        <end position="1338"/>
    </location>
</feature>
<keyword evidence="3" id="KW-1003">Cell membrane</keyword>
<dbReference type="OrthoDB" id="283575at2759"/>
<evidence type="ECO:0000256" key="16">
    <source>
        <dbReference type="SAM" id="Phobius"/>
    </source>
</evidence>
<dbReference type="InterPro" id="IPR000742">
    <property type="entry name" value="EGF"/>
</dbReference>
<feature type="domain" description="EGF-like" evidence="19">
    <location>
        <begin position="1181"/>
        <end position="1219"/>
    </location>
</feature>
<dbReference type="InterPro" id="IPR001791">
    <property type="entry name" value="Laminin_G"/>
</dbReference>
<feature type="disulfide bond" evidence="14">
    <location>
        <begin position="63"/>
        <end position="72"/>
    </location>
</feature>
<dbReference type="PROSITE" id="PS01187">
    <property type="entry name" value="EGF_CA"/>
    <property type="match status" value="3"/>
</dbReference>
<dbReference type="FunFam" id="2.10.25.10:FF:000039">
    <property type="entry name" value="Crumbs cell polarity complex component 1"/>
    <property type="match status" value="1"/>
</dbReference>
<dbReference type="InParanoid" id="M3ZJQ9"/>
<feature type="disulfide bond" evidence="14">
    <location>
        <begin position="1076"/>
        <end position="1085"/>
    </location>
</feature>
<evidence type="ECO:0000256" key="12">
    <source>
        <dbReference type="ARBA" id="ARBA00023273"/>
    </source>
</evidence>
<evidence type="ECO:0000256" key="10">
    <source>
        <dbReference type="ARBA" id="ARBA00023157"/>
    </source>
</evidence>
<evidence type="ECO:0000256" key="13">
    <source>
        <dbReference type="ARBA" id="ARBA00060989"/>
    </source>
</evidence>
<feature type="disulfide bond" evidence="14">
    <location>
        <begin position="1092"/>
        <end position="1102"/>
    </location>
</feature>
<dbReference type="InterPro" id="IPR001881">
    <property type="entry name" value="EGF-like_Ca-bd_dom"/>
</dbReference>
<feature type="domain" description="EGF-like" evidence="19">
    <location>
        <begin position="330"/>
        <end position="370"/>
    </location>
</feature>
<reference evidence="20" key="3">
    <citation type="submission" date="2025-08" db="UniProtKB">
        <authorList>
            <consortium name="Ensembl"/>
        </authorList>
    </citation>
    <scope>IDENTIFICATION</scope>
    <source>
        <strain evidence="20">JP 163 A</strain>
    </source>
</reference>
<keyword evidence="12" id="KW-0966">Cell projection</keyword>
<feature type="disulfide bond" evidence="14">
    <location>
        <begin position="101"/>
        <end position="110"/>
    </location>
</feature>
<reference evidence="20" key="4">
    <citation type="submission" date="2025-09" db="UniProtKB">
        <authorList>
            <consortium name="Ensembl"/>
        </authorList>
    </citation>
    <scope>IDENTIFICATION</scope>
    <source>
        <strain evidence="20">JP 163 A</strain>
    </source>
</reference>
<keyword evidence="8 16" id="KW-1133">Transmembrane helix</keyword>
<dbReference type="GO" id="GO:0005911">
    <property type="term" value="C:cell-cell junction"/>
    <property type="evidence" value="ECO:0007669"/>
    <property type="project" value="UniProtKB-ARBA"/>
</dbReference>
<dbReference type="CTD" id="23418"/>
<proteinExistence type="inferred from homology"/>
<dbReference type="InterPro" id="IPR000152">
    <property type="entry name" value="EGF-type_Asp/Asn_hydroxyl_site"/>
</dbReference>
<keyword evidence="21" id="KW-1185">Reference proteome</keyword>
<keyword evidence="7" id="KW-0677">Repeat</keyword>
<feature type="domain" description="EGF-like" evidence="19">
    <location>
        <begin position="228"/>
        <end position="284"/>
    </location>
</feature>
<feature type="domain" description="EGF-like" evidence="19">
    <location>
        <begin position="1125"/>
        <end position="1161"/>
    </location>
</feature>
<protein>
    <submittedName>
        <fullName evidence="20">Crumbs cell polarity complex component 1</fullName>
    </submittedName>
</protein>
<evidence type="ECO:0000256" key="1">
    <source>
        <dbReference type="ARBA" id="ARBA00004247"/>
    </source>
</evidence>
<feature type="domain" description="EGF-like" evidence="19">
    <location>
        <begin position="286"/>
        <end position="328"/>
    </location>
</feature>
<keyword evidence="9 16" id="KW-0472">Membrane</keyword>
<dbReference type="FunFam" id="2.60.120.200:FF:000252">
    <property type="entry name" value="Crumbs 1, cell polarity complex component"/>
    <property type="match status" value="1"/>
</dbReference>
<feature type="domain" description="EGF-like" evidence="19">
    <location>
        <begin position="37"/>
        <end position="73"/>
    </location>
</feature>
<dbReference type="PANTHER" id="PTHR12916:SF14">
    <property type="entry name" value="CRUMBS 1, CELL POLARITY COMPLEX COMPONENT"/>
    <property type="match status" value="1"/>
</dbReference>
<dbReference type="FunFam" id="2.10.25.10:FF:000143">
    <property type="entry name" value="Protein crumbs 1"/>
    <property type="match status" value="1"/>
</dbReference>
<evidence type="ECO:0000256" key="17">
    <source>
        <dbReference type="SAM" id="SignalP"/>
    </source>
</evidence>
<reference evidence="21" key="2">
    <citation type="journal article" date="2013" name="Nat. Genet.">
        <title>The genome of the platyfish, Xiphophorus maculatus, provides insights into evolutionary adaptation and several complex traits.</title>
        <authorList>
            <person name="Schartl M."/>
            <person name="Walter R.B."/>
            <person name="Shen Y."/>
            <person name="Garcia T."/>
            <person name="Catchen J."/>
            <person name="Amores A."/>
            <person name="Braasch I."/>
            <person name="Chalopin D."/>
            <person name="Volff J.N."/>
            <person name="Lesch K.P."/>
            <person name="Bisazza A."/>
            <person name="Minx P."/>
            <person name="Hillier L."/>
            <person name="Wilson R.K."/>
            <person name="Fuerstenberg S."/>
            <person name="Boore J."/>
            <person name="Searle S."/>
            <person name="Postlethwait J.H."/>
            <person name="Warren W.C."/>
        </authorList>
    </citation>
    <scope>NUCLEOTIDE SEQUENCE [LARGE SCALE GENOMIC DNA]</scope>
    <source>
        <strain evidence="21">JP 163 A</strain>
    </source>
</reference>
<evidence type="ECO:0000256" key="8">
    <source>
        <dbReference type="ARBA" id="ARBA00022989"/>
    </source>
</evidence>
<dbReference type="FunFam" id="2.10.25.10:FF:000122">
    <property type="entry name" value="Protein crumbs homolog 2"/>
    <property type="match status" value="1"/>
</dbReference>
<dbReference type="Pfam" id="PF12661">
    <property type="entry name" value="hEGF"/>
    <property type="match status" value="1"/>
</dbReference>
<dbReference type="InterPro" id="IPR013032">
    <property type="entry name" value="EGF-like_CS"/>
</dbReference>
<feature type="region of interest" description="Disordered" evidence="15">
    <location>
        <begin position="909"/>
        <end position="929"/>
    </location>
</feature>
<feature type="domain" description="EGF-like" evidence="19">
    <location>
        <begin position="562"/>
        <end position="598"/>
    </location>
</feature>
<feature type="domain" description="EGF-like" evidence="19">
    <location>
        <begin position="1088"/>
        <end position="1123"/>
    </location>
</feature>
<dbReference type="CDD" id="cd00110">
    <property type="entry name" value="LamG"/>
    <property type="match status" value="3"/>
</dbReference>
<evidence type="ECO:0000256" key="11">
    <source>
        <dbReference type="ARBA" id="ARBA00023180"/>
    </source>
</evidence>
<dbReference type="PROSITE" id="PS50026">
    <property type="entry name" value="EGF_3"/>
    <property type="match status" value="15"/>
</dbReference>
<feature type="domain" description="EGF-like" evidence="19">
    <location>
        <begin position="1221"/>
        <end position="1257"/>
    </location>
</feature>
<keyword evidence="11" id="KW-0325">Glycoprotein</keyword>
<feature type="signal peptide" evidence="17">
    <location>
        <begin position="1"/>
        <end position="28"/>
    </location>
</feature>
<comment type="subcellular location">
    <subcellularLocation>
        <location evidence="1">Apical cell membrane</location>
        <topology evidence="1">Single-pass type I membrane protein</topology>
    </subcellularLocation>
    <subcellularLocation>
        <location evidence="2">Cell projection</location>
    </subcellularLocation>
</comment>